<feature type="compositionally biased region" description="Low complexity" evidence="2">
    <location>
        <begin position="69"/>
        <end position="85"/>
    </location>
</feature>
<evidence type="ECO:0000313" key="4">
    <source>
        <dbReference type="Proteomes" id="UP001174909"/>
    </source>
</evidence>
<sequence length="239" mass="26128">MEAIGDQEQMATEVEDPPTEEDSKGPAGKDTLGQETPADPSANSSTASSVSPTLPPPPLFVNALNLQPNTTTTNTTAATKTTTSDDLTDDDSSDAATLSSKFKEDPASILKLLQSSLSMDKLSSLIRSESRANKRQLKSLQKQLEEAYVTLSDCANQKDELQQKIDESNEKIGNKRKQMESLREELRVLGEEELQLKKKRDSSYAKCAEIKKRLRSSREAQQQIAAFTSKTTSSSNSLP</sequence>
<feature type="compositionally biased region" description="Low complexity" evidence="2">
    <location>
        <begin position="36"/>
        <end position="52"/>
    </location>
</feature>
<organism evidence="3 4">
    <name type="scientific">Geodia barretti</name>
    <name type="common">Barrett's horny sponge</name>
    <dbReference type="NCBI Taxonomy" id="519541"/>
    <lineage>
        <taxon>Eukaryota</taxon>
        <taxon>Metazoa</taxon>
        <taxon>Porifera</taxon>
        <taxon>Demospongiae</taxon>
        <taxon>Heteroscleromorpha</taxon>
        <taxon>Tetractinellida</taxon>
        <taxon>Astrophorina</taxon>
        <taxon>Geodiidae</taxon>
        <taxon>Geodia</taxon>
    </lineage>
</organism>
<keyword evidence="4" id="KW-1185">Reference proteome</keyword>
<evidence type="ECO:0000256" key="1">
    <source>
        <dbReference type="SAM" id="Coils"/>
    </source>
</evidence>
<feature type="compositionally biased region" description="Polar residues" evidence="2">
    <location>
        <begin position="219"/>
        <end position="239"/>
    </location>
</feature>
<evidence type="ECO:0000313" key="3">
    <source>
        <dbReference type="EMBL" id="CAI8020431.1"/>
    </source>
</evidence>
<gene>
    <name evidence="3" type="ORF">GBAR_LOCUS12222</name>
</gene>
<evidence type="ECO:0000256" key="2">
    <source>
        <dbReference type="SAM" id="MobiDB-lite"/>
    </source>
</evidence>
<dbReference type="AlphaFoldDB" id="A0AA35S1F4"/>
<feature type="coiled-coil region" evidence="1">
    <location>
        <begin position="127"/>
        <end position="199"/>
    </location>
</feature>
<comment type="caution">
    <text evidence="3">The sequence shown here is derived from an EMBL/GenBank/DDBJ whole genome shotgun (WGS) entry which is preliminary data.</text>
</comment>
<keyword evidence="1" id="KW-0175">Coiled coil</keyword>
<feature type="region of interest" description="Disordered" evidence="2">
    <location>
        <begin position="1"/>
        <end position="101"/>
    </location>
</feature>
<reference evidence="3" key="1">
    <citation type="submission" date="2023-03" db="EMBL/GenBank/DDBJ databases">
        <authorList>
            <person name="Steffen K."/>
            <person name="Cardenas P."/>
        </authorList>
    </citation>
    <scope>NUCLEOTIDE SEQUENCE</scope>
</reference>
<accession>A0AA35S1F4</accession>
<dbReference type="EMBL" id="CASHTH010001828">
    <property type="protein sequence ID" value="CAI8020431.1"/>
    <property type="molecule type" value="Genomic_DNA"/>
</dbReference>
<protein>
    <submittedName>
        <fullName evidence="3">Uncharacterized protein</fullName>
    </submittedName>
</protein>
<feature type="region of interest" description="Disordered" evidence="2">
    <location>
        <begin position="218"/>
        <end position="239"/>
    </location>
</feature>
<proteinExistence type="predicted"/>
<dbReference type="Proteomes" id="UP001174909">
    <property type="component" value="Unassembled WGS sequence"/>
</dbReference>
<name>A0AA35S1F4_GEOBA</name>